<evidence type="ECO:0000313" key="5">
    <source>
        <dbReference type="Proteomes" id="UP000708338"/>
    </source>
</evidence>
<feature type="region of interest" description="Disordered" evidence="1">
    <location>
        <begin position="214"/>
        <end position="265"/>
    </location>
</feature>
<evidence type="ECO:0000256" key="2">
    <source>
        <dbReference type="SAM" id="Phobius"/>
    </source>
</evidence>
<dbReference type="GO" id="GO:0020037">
    <property type="term" value="F:heme binding"/>
    <property type="evidence" value="ECO:0007669"/>
    <property type="project" value="InterPro"/>
</dbReference>
<reference evidence="4" key="1">
    <citation type="journal article" date="2021" name="Gut Microbes">
        <title>A synthetic consortium of 100 gut commensals modulates the composition and function in a colon model of the microbiome of elderly subjects.</title>
        <authorList>
            <person name="Perez M."/>
            <person name="Ntemiri A."/>
            <person name="Tan H."/>
            <person name="Harris H.M.B."/>
            <person name="Roager H.M."/>
            <person name="Ribiere C."/>
            <person name="O'Toole P.W."/>
        </authorList>
    </citation>
    <scope>NUCLEOTIDE SEQUENCE</scope>
    <source>
        <strain evidence="4">MCC335</strain>
    </source>
</reference>
<gene>
    <name evidence="4" type="ORF">GPL26_17560</name>
</gene>
<protein>
    <recommendedName>
        <fullName evidence="3">Cell surface protein Shp haem-binding domain-containing protein</fullName>
    </recommendedName>
</protein>
<keyword evidence="2" id="KW-0812">Transmembrane</keyword>
<evidence type="ECO:0000259" key="3">
    <source>
        <dbReference type="Pfam" id="PF11545"/>
    </source>
</evidence>
<sequence>MTVKQRVTAWVAAWAMGTAIVLGTAAPVWAMAAGTYLVTMSPSYSDPESGKIDDPGNNQAIGQGMTEKLCGPKGLLEVEEGGDMYLTVRYYLSQFVTDVVFEERLGGAYESLSPVSMQTIAPVEGAVNIDEKYGYTDYRIKIRDTGSVFRGKAYIEPMGRSVVYFFTFSNPVTGSGDFITSVKEAETAEPTREAQERAEEIQETLADDLIEQEMEEDVRPKSGEEAQDADEDGDDGLNGSGSPDDPVTGIPRKPSVQASLPAETIRREQVPVGNATVTEYCLDTPYDLSQVPVSKARKLTEPLLKEAVGITGITGMTGITGITGDQDIAGGAAVKGNGNRTVMMVLLGISLVLAVWFWIVQMKQRRLRTAVYQRQAEAQQETGRRDEIDRMKGSRQ</sequence>
<keyword evidence="2" id="KW-1133">Transmembrane helix</keyword>
<dbReference type="InterPro" id="IPR020985">
    <property type="entry name" value="Cell_surface_Shp_haem-bd"/>
</dbReference>
<dbReference type="InterPro" id="IPR037250">
    <property type="entry name" value="NEAT_dom_sf"/>
</dbReference>
<dbReference type="EMBL" id="WQPS01000029">
    <property type="protein sequence ID" value="MBT9811431.1"/>
    <property type="molecule type" value="Genomic_DNA"/>
</dbReference>
<evidence type="ECO:0000313" key="4">
    <source>
        <dbReference type="EMBL" id="MBT9811431.1"/>
    </source>
</evidence>
<feature type="domain" description="Cell surface protein Shp haem-binding" evidence="3">
    <location>
        <begin position="33"/>
        <end position="182"/>
    </location>
</feature>
<name>A0AA41FGS2_9FIRM</name>
<dbReference type="RefSeq" id="WP_117450904.1">
    <property type="nucleotide sequence ID" value="NZ_CABJDD010000004.1"/>
</dbReference>
<evidence type="ECO:0000256" key="1">
    <source>
        <dbReference type="SAM" id="MobiDB-lite"/>
    </source>
</evidence>
<feature type="compositionally biased region" description="Acidic residues" evidence="1">
    <location>
        <begin position="225"/>
        <end position="235"/>
    </location>
</feature>
<accession>A0AA41FGS2</accession>
<comment type="caution">
    <text evidence="4">The sequence shown here is derived from an EMBL/GenBank/DDBJ whole genome shotgun (WGS) entry which is preliminary data.</text>
</comment>
<dbReference type="Proteomes" id="UP000708338">
    <property type="component" value="Unassembled WGS sequence"/>
</dbReference>
<dbReference type="Gene3D" id="2.60.40.1850">
    <property type="match status" value="1"/>
</dbReference>
<dbReference type="Pfam" id="PF11545">
    <property type="entry name" value="HemeBinding_Shp"/>
    <property type="match status" value="1"/>
</dbReference>
<feature type="transmembrane region" description="Helical" evidence="2">
    <location>
        <begin position="342"/>
        <end position="360"/>
    </location>
</feature>
<dbReference type="AlphaFoldDB" id="A0AA41FGS2"/>
<organism evidence="4 5">
    <name type="scientific">Enterocloster citroniae</name>
    <dbReference type="NCBI Taxonomy" id="358743"/>
    <lineage>
        <taxon>Bacteria</taxon>
        <taxon>Bacillati</taxon>
        <taxon>Bacillota</taxon>
        <taxon>Clostridia</taxon>
        <taxon>Lachnospirales</taxon>
        <taxon>Lachnospiraceae</taxon>
        <taxon>Enterocloster</taxon>
    </lineage>
</organism>
<proteinExistence type="predicted"/>
<feature type="compositionally biased region" description="Basic and acidic residues" evidence="1">
    <location>
        <begin position="382"/>
        <end position="396"/>
    </location>
</feature>
<feature type="region of interest" description="Disordered" evidence="1">
    <location>
        <begin position="375"/>
        <end position="396"/>
    </location>
</feature>
<keyword evidence="2" id="KW-0472">Membrane</keyword>